<name>A0A2G2VGP0_CAPBA</name>
<feature type="region of interest" description="Disordered" evidence="1">
    <location>
        <begin position="98"/>
        <end position="140"/>
    </location>
</feature>
<dbReference type="AlphaFoldDB" id="A0A2G2VGP0"/>
<dbReference type="EMBL" id="MLFT02000012">
    <property type="protein sequence ID" value="PHT32155.1"/>
    <property type="molecule type" value="Genomic_DNA"/>
</dbReference>
<feature type="compositionally biased region" description="Acidic residues" evidence="1">
    <location>
        <begin position="113"/>
        <end position="123"/>
    </location>
</feature>
<evidence type="ECO:0000313" key="2">
    <source>
        <dbReference type="EMBL" id="PHT32155.1"/>
    </source>
</evidence>
<protein>
    <submittedName>
        <fullName evidence="2">Uncharacterized protein</fullName>
    </submittedName>
</protein>
<keyword evidence="3" id="KW-1185">Reference proteome</keyword>
<sequence>MRGDSQTLEIKSFTKVTLPIAVCRNGSYDDLVTSVMESRDLVCEPSDVVISYLINSRKKVNPTIINNDRRVSLYMMDVGDDEFRPILRINVVEKPFEEQLNSSPPPLRHPIVDDDLNNYENDDDHSMNMEDNSVDMEYYS</sequence>
<gene>
    <name evidence="2" type="ORF">CQW23_28492</name>
</gene>
<accession>A0A2G2VGP0</accession>
<evidence type="ECO:0000313" key="3">
    <source>
        <dbReference type="Proteomes" id="UP000224567"/>
    </source>
</evidence>
<reference evidence="2 3" key="1">
    <citation type="journal article" date="2017" name="Genome Biol.">
        <title>New reference genome sequences of hot pepper reveal the massive evolution of plant disease-resistance genes by retroduplication.</title>
        <authorList>
            <person name="Kim S."/>
            <person name="Park J."/>
            <person name="Yeom S.I."/>
            <person name="Kim Y.M."/>
            <person name="Seo E."/>
            <person name="Kim K.T."/>
            <person name="Kim M.S."/>
            <person name="Lee J.M."/>
            <person name="Cheong K."/>
            <person name="Shin H.S."/>
            <person name="Kim S.B."/>
            <person name="Han K."/>
            <person name="Lee J."/>
            <person name="Park M."/>
            <person name="Lee H.A."/>
            <person name="Lee H.Y."/>
            <person name="Lee Y."/>
            <person name="Oh S."/>
            <person name="Lee J.H."/>
            <person name="Choi E."/>
            <person name="Choi E."/>
            <person name="Lee S.E."/>
            <person name="Jeon J."/>
            <person name="Kim H."/>
            <person name="Choi G."/>
            <person name="Song H."/>
            <person name="Lee J."/>
            <person name="Lee S.C."/>
            <person name="Kwon J.K."/>
            <person name="Lee H.Y."/>
            <person name="Koo N."/>
            <person name="Hong Y."/>
            <person name="Kim R.W."/>
            <person name="Kang W.H."/>
            <person name="Huh J.H."/>
            <person name="Kang B.C."/>
            <person name="Yang T.J."/>
            <person name="Lee Y.H."/>
            <person name="Bennetzen J.L."/>
            <person name="Choi D."/>
        </authorList>
    </citation>
    <scope>NUCLEOTIDE SEQUENCE [LARGE SCALE GENOMIC DNA]</scope>
    <source>
        <strain evidence="3">cv. PBC81</strain>
    </source>
</reference>
<dbReference type="Proteomes" id="UP000224567">
    <property type="component" value="Unassembled WGS sequence"/>
</dbReference>
<proteinExistence type="predicted"/>
<evidence type="ECO:0000256" key="1">
    <source>
        <dbReference type="SAM" id="MobiDB-lite"/>
    </source>
</evidence>
<organism evidence="2 3">
    <name type="scientific">Capsicum baccatum</name>
    <name type="common">Peruvian pepper</name>
    <dbReference type="NCBI Taxonomy" id="33114"/>
    <lineage>
        <taxon>Eukaryota</taxon>
        <taxon>Viridiplantae</taxon>
        <taxon>Streptophyta</taxon>
        <taxon>Embryophyta</taxon>
        <taxon>Tracheophyta</taxon>
        <taxon>Spermatophyta</taxon>
        <taxon>Magnoliopsida</taxon>
        <taxon>eudicotyledons</taxon>
        <taxon>Gunneridae</taxon>
        <taxon>Pentapetalae</taxon>
        <taxon>asterids</taxon>
        <taxon>lamiids</taxon>
        <taxon>Solanales</taxon>
        <taxon>Solanaceae</taxon>
        <taxon>Solanoideae</taxon>
        <taxon>Capsiceae</taxon>
        <taxon>Capsicum</taxon>
    </lineage>
</organism>
<reference evidence="3" key="2">
    <citation type="journal article" date="2017" name="J. Anim. Genet.">
        <title>Multiple reference genome sequences of hot pepper reveal the massive evolution of plant disease resistance genes by retroduplication.</title>
        <authorList>
            <person name="Kim S."/>
            <person name="Park J."/>
            <person name="Yeom S.-I."/>
            <person name="Kim Y.-M."/>
            <person name="Seo E."/>
            <person name="Kim K.-T."/>
            <person name="Kim M.-S."/>
            <person name="Lee J.M."/>
            <person name="Cheong K."/>
            <person name="Shin H.-S."/>
            <person name="Kim S.-B."/>
            <person name="Han K."/>
            <person name="Lee J."/>
            <person name="Park M."/>
            <person name="Lee H.-A."/>
            <person name="Lee H.-Y."/>
            <person name="Lee Y."/>
            <person name="Oh S."/>
            <person name="Lee J.H."/>
            <person name="Choi E."/>
            <person name="Choi E."/>
            <person name="Lee S.E."/>
            <person name="Jeon J."/>
            <person name="Kim H."/>
            <person name="Choi G."/>
            <person name="Song H."/>
            <person name="Lee J."/>
            <person name="Lee S.-C."/>
            <person name="Kwon J.-K."/>
            <person name="Lee H.-Y."/>
            <person name="Koo N."/>
            <person name="Hong Y."/>
            <person name="Kim R.W."/>
            <person name="Kang W.-H."/>
            <person name="Huh J.H."/>
            <person name="Kang B.-C."/>
            <person name="Yang T.-J."/>
            <person name="Lee Y.-H."/>
            <person name="Bennetzen J.L."/>
            <person name="Choi D."/>
        </authorList>
    </citation>
    <scope>NUCLEOTIDE SEQUENCE [LARGE SCALE GENOMIC DNA]</scope>
    <source>
        <strain evidence="3">cv. PBC81</strain>
    </source>
</reference>
<comment type="caution">
    <text evidence="2">The sequence shown here is derived from an EMBL/GenBank/DDBJ whole genome shotgun (WGS) entry which is preliminary data.</text>
</comment>